<feature type="region of interest" description="Disordered" evidence="1">
    <location>
        <begin position="46"/>
        <end position="114"/>
    </location>
</feature>
<dbReference type="GO" id="GO:0061860">
    <property type="term" value="F:DNA clamp unloader activity"/>
    <property type="evidence" value="ECO:0007669"/>
    <property type="project" value="TreeGrafter"/>
</dbReference>
<feature type="region of interest" description="Disordered" evidence="1">
    <location>
        <begin position="651"/>
        <end position="688"/>
    </location>
</feature>
<accession>A0A7L1TVP5</accession>
<dbReference type="InterPro" id="IPR003593">
    <property type="entry name" value="AAA+_ATPase"/>
</dbReference>
<dbReference type="InterPro" id="IPR003959">
    <property type="entry name" value="ATPase_AAA_core"/>
</dbReference>
<dbReference type="Gene3D" id="3.40.50.300">
    <property type="entry name" value="P-loop containing nucleotide triphosphate hydrolases"/>
    <property type="match status" value="2"/>
</dbReference>
<dbReference type="PANTHER" id="PTHR23389">
    <property type="entry name" value="CHROMOSOME TRANSMISSION FIDELITY FACTOR 18"/>
    <property type="match status" value="1"/>
</dbReference>
<proteinExistence type="predicted"/>
<evidence type="ECO:0000259" key="2">
    <source>
        <dbReference type="SMART" id="SM00382"/>
    </source>
</evidence>
<feature type="compositionally biased region" description="Basic and acidic residues" evidence="1">
    <location>
        <begin position="367"/>
        <end position="408"/>
    </location>
</feature>
<comment type="caution">
    <text evidence="3">The sequence shown here is derived from an EMBL/GenBank/DDBJ whole genome shotgun (WGS) entry which is preliminary data.</text>
</comment>
<evidence type="ECO:0000256" key="1">
    <source>
        <dbReference type="SAM" id="MobiDB-lite"/>
    </source>
</evidence>
<sequence>PLETSTPKARRQSCKSSSMYRAEVITVPCDGNSPIRMRFTRINAATKSNKAEAMKNEESHSKNTKINSTSKSRSKAKQLIEKAKAIQQNRSKVNEDSAAPVRRSSRQRVLAEKKKLEESDESVIILGSSMDGVTTTEQSVKEKKLRSLNDVLGKKSKNLKVARNSTGRLGCPPSYLGKNAQNSADEPVVIFDDSSQDASENSQDDDPFRAKREFLMSGLPESLKRQIAKKAAAMEAYSLASSCFKTVVHVQQKDDCSSMWKLQSPSCPLLTKLGELSAEVTNIPKTTLSLGEFSTVNSKQTGNCSAPVVSHRPAFPDAFKKDLLDEIVASNSQFPVRKYYSRFLKKQTEQLALENSTQDGTANLGVIEKHPDSWKETKRKRKETEDRKPKRRKQLEGTETEMKSRVSGEKQAGTGQATHLGKSKTQKPDGVTEDSGCLSDPSALSDVEKEDMLWTEKYQPQDSSELVGNKKAIERLHSWLKEWKRRADLEEKRNQKREREDKEQEDSLSSLDFKDSKSDTEEETTLCNTVLITGPPGVGKTAAVYACAQELGFKIFEVNASCQRSGRQILSQLKEATQSHQVDKKGVNAHKPCFFNSCSTAKSPKKMYSPKKVVSPRKPPLSPKGAGLKRSLPPKTLANYFKISAKRKDIDGEATSEEKNGGNTQNSLEVKKDAQTKSINKEGGGEHNRKSATSLILFEEVDIIFDEDAGFLSAIKTFMATAKRPVILTTNDPTFSLMFDGYFEEINFKTPSLMNSVSYLQALCLAENLRADVEDLAALLTTNNCDIRQSVLYLQFWVRSGGGCLQEKRLAPREETRKADNVIHPAVSNNSKVDFSQADDADLQEFPKCDTGCVETLLGLKNILLPSEDLFTFLKHKITTMEEWNKLMQLLTEFQMKHVDFIYSNLELILPLPVQVLSNQSEASKSILERTTIVSSKDRSTKSSSSGKSSPGERSKKTKAQKRLEMLDDSDLFDSELNYSAEFITLPSDSSKSCAEINKKESKLLVHKEQKEVKTKTSANERRSAVVFQCLNSLTEFVENMSFLDCCVNTNTREPLEFSKSEEFHWTNAKIRNGLCDEFSIENTDWWSSQSCSEIKAAIEALSFTKSSVNISQNLESFLSTSKTPESDQLKGLTLPVSNTRNCISFSQAADSSTHKKAQKRLAVIKTVFSRSPLNLGNKQATTLEYLPTLRSICRSEKLKEQGKTKRRFLHYLEGIHLEIPRKMINGLSLDFP</sequence>
<feature type="domain" description="AAA+ ATPase" evidence="2">
    <location>
        <begin position="526"/>
        <end position="752"/>
    </location>
</feature>
<dbReference type="CDD" id="cd00009">
    <property type="entry name" value="AAA"/>
    <property type="match status" value="1"/>
</dbReference>
<protein>
    <submittedName>
        <fullName evidence="3">ATAD5 protein</fullName>
    </submittedName>
</protein>
<feature type="compositionally biased region" description="Basic and acidic residues" evidence="1">
    <location>
        <begin position="669"/>
        <end position="688"/>
    </location>
</feature>
<feature type="compositionally biased region" description="Basic and acidic residues" evidence="1">
    <location>
        <begin position="651"/>
        <end position="660"/>
    </location>
</feature>
<feature type="compositionally biased region" description="Basic and acidic residues" evidence="1">
    <location>
        <begin position="490"/>
        <end position="502"/>
    </location>
</feature>
<dbReference type="SMART" id="SM00382">
    <property type="entry name" value="AAA"/>
    <property type="match status" value="1"/>
</dbReference>
<keyword evidence="4" id="KW-1185">Reference proteome</keyword>
<reference evidence="3 4" key="1">
    <citation type="submission" date="2019-09" db="EMBL/GenBank/DDBJ databases">
        <title>Bird 10,000 Genomes (B10K) Project - Family phase.</title>
        <authorList>
            <person name="Zhang G."/>
        </authorList>
    </citation>
    <scope>NUCLEOTIDE SEQUENCE [LARGE SCALE GENOMIC DNA]</scope>
    <source>
        <strain evidence="3">B10K-DU-002-32</strain>
        <tissue evidence="3">Muscle</tissue>
    </source>
</reference>
<feature type="non-terminal residue" evidence="3">
    <location>
        <position position="1233"/>
    </location>
</feature>
<gene>
    <name evidence="3" type="primary">Atad5</name>
    <name evidence="3" type="ORF">PHANIT_R01983</name>
</gene>
<feature type="region of interest" description="Disordered" evidence="1">
    <location>
        <begin position="490"/>
        <end position="520"/>
    </location>
</feature>
<feature type="region of interest" description="Disordered" evidence="1">
    <location>
        <begin position="362"/>
        <end position="444"/>
    </location>
</feature>
<feature type="region of interest" description="Disordered" evidence="1">
    <location>
        <begin position="1"/>
        <end position="21"/>
    </location>
</feature>
<feature type="compositionally biased region" description="Basic and acidic residues" evidence="1">
    <location>
        <begin position="49"/>
        <end position="61"/>
    </location>
</feature>
<dbReference type="SUPFAM" id="SSF52540">
    <property type="entry name" value="P-loop containing nucleoside triphosphate hydrolases"/>
    <property type="match status" value="1"/>
</dbReference>
<dbReference type="InterPro" id="IPR027417">
    <property type="entry name" value="P-loop_NTPase"/>
</dbReference>
<dbReference type="PANTHER" id="PTHR23389:SF21">
    <property type="entry name" value="ATPASE FAMILY AAA DOMAIN-CONTAINING PROTEIN 5"/>
    <property type="match status" value="1"/>
</dbReference>
<name>A0A7L1TVP5_PHANI</name>
<feature type="region of interest" description="Disordered" evidence="1">
    <location>
        <begin position="934"/>
        <end position="961"/>
    </location>
</feature>
<dbReference type="GO" id="GO:0003677">
    <property type="term" value="F:DNA binding"/>
    <property type="evidence" value="ECO:0007669"/>
    <property type="project" value="TreeGrafter"/>
</dbReference>
<feature type="compositionally biased region" description="Low complexity" evidence="1">
    <location>
        <begin position="942"/>
        <end position="952"/>
    </location>
</feature>
<dbReference type="GO" id="GO:0005524">
    <property type="term" value="F:ATP binding"/>
    <property type="evidence" value="ECO:0007669"/>
    <property type="project" value="InterPro"/>
</dbReference>
<dbReference type="Proteomes" id="UP000579685">
    <property type="component" value="Unassembled WGS sequence"/>
</dbReference>
<dbReference type="Pfam" id="PF00004">
    <property type="entry name" value="AAA"/>
    <property type="match status" value="1"/>
</dbReference>
<dbReference type="GO" id="GO:0005634">
    <property type="term" value="C:nucleus"/>
    <property type="evidence" value="ECO:0007669"/>
    <property type="project" value="TreeGrafter"/>
</dbReference>
<evidence type="ECO:0000313" key="3">
    <source>
        <dbReference type="EMBL" id="NXO65406.1"/>
    </source>
</evidence>
<feature type="region of interest" description="Disordered" evidence="1">
    <location>
        <begin position="163"/>
        <end position="182"/>
    </location>
</feature>
<feature type="region of interest" description="Disordered" evidence="1">
    <location>
        <begin position="606"/>
        <end position="629"/>
    </location>
</feature>
<feature type="non-terminal residue" evidence="3">
    <location>
        <position position="1"/>
    </location>
</feature>
<evidence type="ECO:0000313" key="4">
    <source>
        <dbReference type="Proteomes" id="UP000579685"/>
    </source>
</evidence>
<dbReference type="FunFam" id="3.40.50.300:FF:000846">
    <property type="entry name" value="ATPase family AAA domain-containing protein 5"/>
    <property type="match status" value="1"/>
</dbReference>
<dbReference type="GO" id="GO:0016887">
    <property type="term" value="F:ATP hydrolysis activity"/>
    <property type="evidence" value="ECO:0007669"/>
    <property type="project" value="InterPro"/>
</dbReference>
<dbReference type="EMBL" id="VXBQ01005706">
    <property type="protein sequence ID" value="NXO65406.1"/>
    <property type="molecule type" value="Genomic_DNA"/>
</dbReference>
<organism evidence="3 4">
    <name type="scientific">Phainopepla nitens</name>
    <name type="common">Phainopepla</name>
    <dbReference type="NCBI Taxonomy" id="161653"/>
    <lineage>
        <taxon>Eukaryota</taxon>
        <taxon>Metazoa</taxon>
        <taxon>Chordata</taxon>
        <taxon>Craniata</taxon>
        <taxon>Vertebrata</taxon>
        <taxon>Euteleostomi</taxon>
        <taxon>Archelosauria</taxon>
        <taxon>Archosauria</taxon>
        <taxon>Dinosauria</taxon>
        <taxon>Saurischia</taxon>
        <taxon>Theropoda</taxon>
        <taxon>Coelurosauria</taxon>
        <taxon>Aves</taxon>
        <taxon>Neognathae</taxon>
        <taxon>Neoaves</taxon>
        <taxon>Telluraves</taxon>
        <taxon>Australaves</taxon>
        <taxon>Passeriformes</taxon>
        <taxon>Bombycillidae</taxon>
        <taxon>Phainopepla</taxon>
    </lineage>
</organism>
<dbReference type="AlphaFoldDB" id="A0A7L1TVP5"/>